<dbReference type="InParanoid" id="D3BRK7"/>
<dbReference type="OMA" id="HEDYINI"/>
<dbReference type="AlphaFoldDB" id="D3BRK7"/>
<dbReference type="InterPro" id="IPR040233">
    <property type="entry name" value="CCD97-like_C"/>
</dbReference>
<keyword evidence="4" id="KW-1185">Reference proteome</keyword>
<dbReference type="Pfam" id="PF09747">
    <property type="entry name" value="CCD97-like_C"/>
    <property type="match status" value="1"/>
</dbReference>
<dbReference type="Proteomes" id="UP000001396">
    <property type="component" value="Unassembled WGS sequence"/>
</dbReference>
<feature type="region of interest" description="Disordered" evidence="1">
    <location>
        <begin position="222"/>
        <end position="247"/>
    </location>
</feature>
<dbReference type="PANTHER" id="PTHR31840:SF1">
    <property type="entry name" value="COILED-COIL DOMAIN-CONTAINING PROTEIN 97"/>
    <property type="match status" value="1"/>
</dbReference>
<evidence type="ECO:0000313" key="3">
    <source>
        <dbReference type="EMBL" id="EFA76039.1"/>
    </source>
</evidence>
<dbReference type="InterPro" id="IPR018613">
    <property type="entry name" value="Ccdc97-like"/>
</dbReference>
<comment type="caution">
    <text evidence="3">The sequence shown here is derived from an EMBL/GenBank/DDBJ whole genome shotgun (WGS) entry which is preliminary data.</text>
</comment>
<feature type="domain" description="CCD97-like C-terminal" evidence="2">
    <location>
        <begin position="125"/>
        <end position="368"/>
    </location>
</feature>
<dbReference type="STRING" id="670386.D3BRK7"/>
<evidence type="ECO:0000256" key="1">
    <source>
        <dbReference type="SAM" id="MobiDB-lite"/>
    </source>
</evidence>
<organism evidence="3 4">
    <name type="scientific">Heterostelium pallidum (strain ATCC 26659 / Pp 5 / PN500)</name>
    <name type="common">Cellular slime mold</name>
    <name type="synonym">Polysphondylium pallidum</name>
    <dbReference type="NCBI Taxonomy" id="670386"/>
    <lineage>
        <taxon>Eukaryota</taxon>
        <taxon>Amoebozoa</taxon>
        <taxon>Evosea</taxon>
        <taxon>Eumycetozoa</taxon>
        <taxon>Dictyostelia</taxon>
        <taxon>Acytosteliales</taxon>
        <taxon>Acytosteliaceae</taxon>
        <taxon>Heterostelium</taxon>
    </lineage>
</organism>
<feature type="compositionally biased region" description="Low complexity" evidence="1">
    <location>
        <begin position="222"/>
        <end position="238"/>
    </location>
</feature>
<dbReference type="RefSeq" id="XP_020428173.1">
    <property type="nucleotide sequence ID" value="XM_020581386.1"/>
</dbReference>
<name>D3BRK7_HETP5</name>
<reference evidence="3 4" key="1">
    <citation type="journal article" date="2011" name="Genome Res.">
        <title>Phylogeny-wide analysis of social amoeba genomes highlights ancient origins for complex intercellular communication.</title>
        <authorList>
            <person name="Heidel A.J."/>
            <person name="Lawal H.M."/>
            <person name="Felder M."/>
            <person name="Schilde C."/>
            <person name="Helps N.R."/>
            <person name="Tunggal B."/>
            <person name="Rivero F."/>
            <person name="John U."/>
            <person name="Schleicher M."/>
            <person name="Eichinger L."/>
            <person name="Platzer M."/>
            <person name="Noegel A.A."/>
            <person name="Schaap P."/>
            <person name="Gloeckner G."/>
        </authorList>
    </citation>
    <scope>NUCLEOTIDE SEQUENCE [LARGE SCALE GENOMIC DNA]</scope>
    <source>
        <strain evidence="4">ATCC 26659 / Pp 5 / PN500</strain>
    </source>
</reference>
<evidence type="ECO:0000313" key="4">
    <source>
        <dbReference type="Proteomes" id="UP000001396"/>
    </source>
</evidence>
<evidence type="ECO:0000259" key="2">
    <source>
        <dbReference type="Pfam" id="PF09747"/>
    </source>
</evidence>
<dbReference type="EMBL" id="ADBJ01000050">
    <property type="protein sequence ID" value="EFA76039.1"/>
    <property type="molecule type" value="Genomic_DNA"/>
</dbReference>
<gene>
    <name evidence="3" type="ORF">PPL_10618</name>
</gene>
<dbReference type="PANTHER" id="PTHR31840">
    <property type="entry name" value="COILED-COIL DOMAIN-CONTAINING PROTEIN 97"/>
    <property type="match status" value="1"/>
</dbReference>
<dbReference type="GeneID" id="31366087"/>
<sequence>MKDINIEKILDNIINSIYFIVLKSDDNNSINNINNSSSSVTSTANVKKEEILQLYKSSLSNFLDKYGYHLNKLQLSQLKEIEILGENHNSSTSRNSNKNSRVNDLLEYMNQYEKKEKLKEVTLINGRYLHMKQHLLEKTDYFSIEKCRKRHPYLYYCYVGRYQTSVDQPMLYHDQPYDKSAKISERLMINAQVEHDQFQSIDNEIEEIDYLTSKINQSLKLQQEQQQQQQRQRQQEQQSISSPESLWFKHDNKSTLEHLKDMLTRKNELMKQKNMINTLLHKKKRERERDMEEEEEEEEEEVDVKMEVEEVEEEEEEDMNDEEIQEIFDSFIDKVKDMFIHGHDQKFDYHKIDSSIIDDIDSDNEDYFNDIDSNKQSITSNNNNNISNINSKVYNLGEEDDYDYEEEYRQSLLLEK</sequence>
<accession>D3BRK7</accession>
<feature type="compositionally biased region" description="Acidic residues" evidence="1">
    <location>
        <begin position="309"/>
        <end position="321"/>
    </location>
</feature>
<feature type="region of interest" description="Disordered" evidence="1">
    <location>
        <begin position="283"/>
        <end position="321"/>
    </location>
</feature>
<proteinExistence type="predicted"/>
<protein>
    <recommendedName>
        <fullName evidence="2">CCD97-like C-terminal domain-containing protein</fullName>
    </recommendedName>
</protein>
<feature type="compositionally biased region" description="Acidic residues" evidence="1">
    <location>
        <begin position="291"/>
        <end position="302"/>
    </location>
</feature>